<evidence type="ECO:0000313" key="1">
    <source>
        <dbReference type="EMBL" id="TYJ51727.1"/>
    </source>
</evidence>
<proteinExistence type="predicted"/>
<feature type="non-terminal residue" evidence="1">
    <location>
        <position position="161"/>
    </location>
</feature>
<organism evidence="1 2">
    <name type="scientific">Cryptococcus floricola</name>
    <dbReference type="NCBI Taxonomy" id="2591691"/>
    <lineage>
        <taxon>Eukaryota</taxon>
        <taxon>Fungi</taxon>
        <taxon>Dikarya</taxon>
        <taxon>Basidiomycota</taxon>
        <taxon>Agaricomycotina</taxon>
        <taxon>Tremellomycetes</taxon>
        <taxon>Tremellales</taxon>
        <taxon>Cryptococcaceae</taxon>
        <taxon>Cryptococcus</taxon>
    </lineage>
</organism>
<protein>
    <submittedName>
        <fullName evidence="1">Uncharacterized protein</fullName>
    </submittedName>
</protein>
<dbReference type="Proteomes" id="UP000322245">
    <property type="component" value="Unassembled WGS sequence"/>
</dbReference>
<dbReference type="AlphaFoldDB" id="A0A5D3AJJ3"/>
<evidence type="ECO:0000313" key="2">
    <source>
        <dbReference type="Proteomes" id="UP000322245"/>
    </source>
</evidence>
<reference evidence="1 2" key="1">
    <citation type="submission" date="2017-05" db="EMBL/GenBank/DDBJ databases">
        <title>The Genome Sequence of Tsuchiyaea wingfieldii DSM 27421.</title>
        <authorList>
            <person name="Cuomo C."/>
            <person name="Passer A."/>
            <person name="Billmyre B."/>
            <person name="Heitman J."/>
        </authorList>
    </citation>
    <scope>NUCLEOTIDE SEQUENCE [LARGE SCALE GENOMIC DNA]</scope>
    <source>
        <strain evidence="1 2">DSM 27421</strain>
    </source>
</reference>
<name>A0A5D3AJJ3_9TREE</name>
<keyword evidence="2" id="KW-1185">Reference proteome</keyword>
<comment type="caution">
    <text evidence="1">The sequence shown here is derived from an EMBL/GenBank/DDBJ whole genome shotgun (WGS) entry which is preliminary data.</text>
</comment>
<accession>A0A5D3AJJ3</accession>
<dbReference type="EMBL" id="NIDF01000194">
    <property type="protein sequence ID" value="TYJ51727.1"/>
    <property type="molecule type" value="Genomic_DNA"/>
</dbReference>
<gene>
    <name evidence="1" type="ORF">B9479_007692</name>
</gene>
<sequence length="161" mass="17384">MSQDLSRFPPNSGLGNTDSSYLGHMCYGPTHLNLSTSKESVADWVGAGKSLLPGHHVALVTFEDGTSTMMCEGCGVDAVTATVGDREPEKGETMVGDVTREDMETAGIYEGYRNTFREAAEITRGAVNSDGKLYSWTLDNHVFKVDRDSFTDGASLARAYD</sequence>